<organism evidence="1 2">
    <name type="scientific">Neophaeococcomyces mojaviensis</name>
    <dbReference type="NCBI Taxonomy" id="3383035"/>
    <lineage>
        <taxon>Eukaryota</taxon>
        <taxon>Fungi</taxon>
        <taxon>Dikarya</taxon>
        <taxon>Ascomycota</taxon>
        <taxon>Pezizomycotina</taxon>
        <taxon>Eurotiomycetes</taxon>
        <taxon>Chaetothyriomycetidae</taxon>
        <taxon>Chaetothyriales</taxon>
        <taxon>Chaetothyriales incertae sedis</taxon>
        <taxon>Neophaeococcomyces</taxon>
    </lineage>
</organism>
<evidence type="ECO:0000313" key="2">
    <source>
        <dbReference type="Proteomes" id="UP001172386"/>
    </source>
</evidence>
<keyword evidence="2" id="KW-1185">Reference proteome</keyword>
<name>A0ACC3A0F6_9EURO</name>
<gene>
    <name evidence="1" type="ORF">H2198_007273</name>
</gene>
<dbReference type="EMBL" id="JAPDRQ010000150">
    <property type="protein sequence ID" value="KAJ9653553.1"/>
    <property type="molecule type" value="Genomic_DNA"/>
</dbReference>
<protein>
    <submittedName>
        <fullName evidence="1">Uncharacterized protein</fullName>
    </submittedName>
</protein>
<dbReference type="Proteomes" id="UP001172386">
    <property type="component" value="Unassembled WGS sequence"/>
</dbReference>
<accession>A0ACC3A0F6</accession>
<sequence length="568" mass="62728">MPFKSPLPDIDIPKCNILSYVFAGDRSNRTEPLWIDAANPTNSLSLSQMHMLVKRLAAGFDKLHVPTNGAVMVFSPNHIFVPTVYLAAAGSNRAFTGANPIYTANEVAYQMKILDAALVLIHPSLLEVGLAAAKQAGIPKEKLFVFSNEETQGANGIKDWRAILASESEAKSWQWDPLEGKEAETQVACINFSSGTTGLPKGVCITHANLIANASQAISIKFVGDIQGRSESSPGKETWLAFLPLYHAYSQLWTINIASRLGYKVYVMSKFVFEDFLKCISQYRVDAIQAVPPVLVMLSKRPEVKNYDISSLKQILVGAAPTSSELQAEVSRRFNLKIGQGWGMTETTCAGIMVPFGEDDDGTGTIGLLMPNTEAKLVDDLGREVTAEGERGELCIRGPQMLKEYWRNEAATRESKEADGWFHSGDVAIWKKDGKGRQTWWIVDRKKELIKVKGLQVAPAELEAVLLECDDVADAAVVGIRFEEDGEEWPRAYVVLQDDAKRRNVGEKEIQNFVAGKVAKHKWLEGGVKFVDEVPKLASGKIMRKFMKDMAKKDAEEMKKVGKVKAML</sequence>
<proteinExistence type="predicted"/>
<evidence type="ECO:0000313" key="1">
    <source>
        <dbReference type="EMBL" id="KAJ9653553.1"/>
    </source>
</evidence>
<comment type="caution">
    <text evidence="1">The sequence shown here is derived from an EMBL/GenBank/DDBJ whole genome shotgun (WGS) entry which is preliminary data.</text>
</comment>
<reference evidence="1" key="1">
    <citation type="submission" date="2022-10" db="EMBL/GenBank/DDBJ databases">
        <title>Culturing micro-colonial fungi from biological soil crusts in the Mojave desert and describing Neophaeococcomyces mojavensis, and introducing the new genera and species Taxawa tesnikishii.</title>
        <authorList>
            <person name="Kurbessoian T."/>
            <person name="Stajich J.E."/>
        </authorList>
    </citation>
    <scope>NUCLEOTIDE SEQUENCE</scope>
    <source>
        <strain evidence="1">JES_112</strain>
    </source>
</reference>